<feature type="transmembrane region" description="Helical" evidence="6">
    <location>
        <begin position="174"/>
        <end position="197"/>
    </location>
</feature>
<feature type="transmembrane region" description="Helical" evidence="6">
    <location>
        <begin position="451"/>
        <end position="471"/>
    </location>
</feature>
<evidence type="ECO:0000256" key="3">
    <source>
        <dbReference type="ARBA" id="ARBA00022692"/>
    </source>
</evidence>
<sequence>MLSPSSPPWSFAKQSRVPDKEARHVVDWHVPYDPKNPLDWTTKSRWVQVVLVSTLTLQAAIASSILAPAAKDALEEYKAPGGVLTSLVVSIFNLGSVFGAVLALSFSEVHGRYPVYIISNILFLACNAACALSPNLGVLIVFRFMSGCTGAAPFAIGGGTILDITRLPWRSRAVSAFSLALMLGSVIGPAIGGFLAQCFGWRWIFWSLCILAAITTFALLLFLRETSAKTLLEKRAKKLRKTTGDPEYFSALGTSGISPGKAFSEAVKKPLRLLMLHPIVFAFSSYLAVVFGILYLFFTTLPMVLTSRYNFSTGYSGLTSLGFGIGIIIGAVLNMFWSDRIAASLLLKGGTRTPELGLTLMTCSAPLIPTGILLYGWTVEKNIFWLVPMAGTVLFGMGIMLLFAPAISYLIEAFPVHAVFSLAAVMMLSGIFGAFLPIIGPPMYSALGLGWGSTIMAGIAIAMAPIPWIIVKRGQGMREKYLHQGC</sequence>
<dbReference type="InterPro" id="IPR020846">
    <property type="entry name" value="MFS_dom"/>
</dbReference>
<feature type="transmembrane region" description="Helical" evidence="6">
    <location>
        <begin position="273"/>
        <end position="298"/>
    </location>
</feature>
<organism evidence="8 9">
    <name type="scientific">Colletotrichum zoysiae</name>
    <dbReference type="NCBI Taxonomy" id="1216348"/>
    <lineage>
        <taxon>Eukaryota</taxon>
        <taxon>Fungi</taxon>
        <taxon>Dikarya</taxon>
        <taxon>Ascomycota</taxon>
        <taxon>Pezizomycotina</taxon>
        <taxon>Sordariomycetes</taxon>
        <taxon>Hypocreomycetidae</taxon>
        <taxon>Glomerellales</taxon>
        <taxon>Glomerellaceae</taxon>
        <taxon>Colletotrichum</taxon>
        <taxon>Colletotrichum graminicola species complex</taxon>
    </lineage>
</organism>
<comment type="similarity">
    <text evidence="2">Belongs to the major facilitator superfamily.</text>
</comment>
<dbReference type="GO" id="GO:0016020">
    <property type="term" value="C:membrane"/>
    <property type="evidence" value="ECO:0007669"/>
    <property type="project" value="UniProtKB-SubCell"/>
</dbReference>
<dbReference type="InterPro" id="IPR036259">
    <property type="entry name" value="MFS_trans_sf"/>
</dbReference>
<comment type="subcellular location">
    <subcellularLocation>
        <location evidence="1">Membrane</location>
        <topology evidence="1">Multi-pass membrane protein</topology>
    </subcellularLocation>
</comment>
<evidence type="ECO:0000256" key="6">
    <source>
        <dbReference type="SAM" id="Phobius"/>
    </source>
</evidence>
<feature type="domain" description="Major facilitator superfamily (MFS) profile" evidence="7">
    <location>
        <begin position="48"/>
        <end position="475"/>
    </location>
</feature>
<gene>
    <name evidence="8" type="ORF">LX32DRAFT_700580</name>
</gene>
<evidence type="ECO:0000256" key="2">
    <source>
        <dbReference type="ARBA" id="ARBA00008335"/>
    </source>
</evidence>
<dbReference type="GO" id="GO:0022857">
    <property type="term" value="F:transmembrane transporter activity"/>
    <property type="evidence" value="ECO:0007669"/>
    <property type="project" value="InterPro"/>
</dbReference>
<feature type="transmembrane region" description="Helical" evidence="6">
    <location>
        <begin position="113"/>
        <end position="134"/>
    </location>
</feature>
<feature type="transmembrane region" description="Helical" evidence="6">
    <location>
        <begin position="203"/>
        <end position="223"/>
    </location>
</feature>
<dbReference type="Gene3D" id="1.20.1250.20">
    <property type="entry name" value="MFS general substrate transporter like domains"/>
    <property type="match status" value="1"/>
</dbReference>
<dbReference type="PANTHER" id="PTHR23502">
    <property type="entry name" value="MAJOR FACILITATOR SUPERFAMILY"/>
    <property type="match status" value="1"/>
</dbReference>
<comment type="caution">
    <text evidence="8">The sequence shown here is derived from an EMBL/GenBank/DDBJ whole genome shotgun (WGS) entry which is preliminary data.</text>
</comment>
<dbReference type="PROSITE" id="PS50850">
    <property type="entry name" value="MFS"/>
    <property type="match status" value="1"/>
</dbReference>
<feature type="transmembrane region" description="Helical" evidence="6">
    <location>
        <begin position="49"/>
        <end position="70"/>
    </location>
</feature>
<dbReference type="Proteomes" id="UP001232148">
    <property type="component" value="Unassembled WGS sequence"/>
</dbReference>
<feature type="transmembrane region" description="Helical" evidence="6">
    <location>
        <begin position="358"/>
        <end position="377"/>
    </location>
</feature>
<keyword evidence="3 6" id="KW-0812">Transmembrane</keyword>
<evidence type="ECO:0000256" key="1">
    <source>
        <dbReference type="ARBA" id="ARBA00004141"/>
    </source>
</evidence>
<dbReference type="PANTHER" id="PTHR23502:SF68">
    <property type="entry name" value="MULTIDRUG TRANSPORTER, PUTATIVE (AFU_ORTHOLOGUE AFUA_3G01120)-RELATED"/>
    <property type="match status" value="1"/>
</dbReference>
<feature type="transmembrane region" description="Helical" evidence="6">
    <location>
        <begin position="140"/>
        <end position="162"/>
    </location>
</feature>
<evidence type="ECO:0000256" key="4">
    <source>
        <dbReference type="ARBA" id="ARBA00022989"/>
    </source>
</evidence>
<dbReference type="EMBL" id="MU842808">
    <property type="protein sequence ID" value="KAK2035682.1"/>
    <property type="molecule type" value="Genomic_DNA"/>
</dbReference>
<dbReference type="SUPFAM" id="SSF103473">
    <property type="entry name" value="MFS general substrate transporter"/>
    <property type="match status" value="1"/>
</dbReference>
<feature type="transmembrane region" description="Helical" evidence="6">
    <location>
        <begin position="416"/>
        <end position="439"/>
    </location>
</feature>
<keyword evidence="9" id="KW-1185">Reference proteome</keyword>
<dbReference type="AlphaFoldDB" id="A0AAD9M859"/>
<dbReference type="InterPro" id="IPR011701">
    <property type="entry name" value="MFS"/>
</dbReference>
<evidence type="ECO:0000313" key="8">
    <source>
        <dbReference type="EMBL" id="KAK2035682.1"/>
    </source>
</evidence>
<keyword evidence="4 6" id="KW-1133">Transmembrane helix</keyword>
<reference evidence="8" key="1">
    <citation type="submission" date="2021-06" db="EMBL/GenBank/DDBJ databases">
        <title>Comparative genomics, transcriptomics and evolutionary studies reveal genomic signatures of adaptation to plant cell wall in hemibiotrophic fungi.</title>
        <authorList>
            <consortium name="DOE Joint Genome Institute"/>
            <person name="Baroncelli R."/>
            <person name="Diaz J.F."/>
            <person name="Benocci T."/>
            <person name="Peng M."/>
            <person name="Battaglia E."/>
            <person name="Haridas S."/>
            <person name="Andreopoulos W."/>
            <person name="Labutti K."/>
            <person name="Pangilinan J."/>
            <person name="Floch G.L."/>
            <person name="Makela M.R."/>
            <person name="Henrissat B."/>
            <person name="Grigoriev I.V."/>
            <person name="Crouch J.A."/>
            <person name="De Vries R.P."/>
            <person name="Sukno S.A."/>
            <person name="Thon M.R."/>
        </authorList>
    </citation>
    <scope>NUCLEOTIDE SEQUENCE</scope>
    <source>
        <strain evidence="8">MAFF235873</strain>
    </source>
</reference>
<name>A0AAD9M859_9PEZI</name>
<dbReference type="Pfam" id="PF07690">
    <property type="entry name" value="MFS_1"/>
    <property type="match status" value="1"/>
</dbReference>
<evidence type="ECO:0000256" key="5">
    <source>
        <dbReference type="ARBA" id="ARBA00023136"/>
    </source>
</evidence>
<feature type="transmembrane region" description="Helical" evidence="6">
    <location>
        <begin position="82"/>
        <end position="106"/>
    </location>
</feature>
<evidence type="ECO:0000313" key="9">
    <source>
        <dbReference type="Proteomes" id="UP001232148"/>
    </source>
</evidence>
<proteinExistence type="inferred from homology"/>
<accession>A0AAD9M859</accession>
<keyword evidence="5 6" id="KW-0472">Membrane</keyword>
<feature type="transmembrane region" description="Helical" evidence="6">
    <location>
        <begin position="318"/>
        <end position="337"/>
    </location>
</feature>
<feature type="transmembrane region" description="Helical" evidence="6">
    <location>
        <begin position="383"/>
        <end position="404"/>
    </location>
</feature>
<evidence type="ECO:0000259" key="7">
    <source>
        <dbReference type="PROSITE" id="PS50850"/>
    </source>
</evidence>
<protein>
    <submittedName>
        <fullName evidence="8">Polyamine transporter 1</fullName>
    </submittedName>
</protein>